<dbReference type="SMART" id="SM00382">
    <property type="entry name" value="AAA"/>
    <property type="match status" value="1"/>
</dbReference>
<evidence type="ECO:0000259" key="5">
    <source>
        <dbReference type="SMART" id="SM00382"/>
    </source>
</evidence>
<dbReference type="InterPro" id="IPR003593">
    <property type="entry name" value="AAA+_ATPase"/>
</dbReference>
<accession>A0ABP9PGK2</accession>
<dbReference type="SUPFAM" id="SSF52540">
    <property type="entry name" value="P-loop containing nucleoside triphosphate hydrolases"/>
    <property type="match status" value="1"/>
</dbReference>
<evidence type="ECO:0000256" key="1">
    <source>
        <dbReference type="ARBA" id="ARBA00006914"/>
    </source>
</evidence>
<feature type="region of interest" description="Disordered" evidence="4">
    <location>
        <begin position="299"/>
        <end position="324"/>
    </location>
</feature>
<name>A0ABP9PGK2_9BACT</name>
<evidence type="ECO:0000256" key="2">
    <source>
        <dbReference type="ARBA" id="ARBA00022741"/>
    </source>
</evidence>
<dbReference type="Pfam" id="PF00004">
    <property type="entry name" value="AAA"/>
    <property type="match status" value="1"/>
</dbReference>
<feature type="compositionally biased region" description="Basic and acidic residues" evidence="4">
    <location>
        <begin position="299"/>
        <end position="309"/>
    </location>
</feature>
<dbReference type="Proteomes" id="UP001499852">
    <property type="component" value="Unassembled WGS sequence"/>
</dbReference>
<dbReference type="RefSeq" id="WP_345738082.1">
    <property type="nucleotide sequence ID" value="NZ_BAABIA010000009.1"/>
</dbReference>
<evidence type="ECO:0000256" key="4">
    <source>
        <dbReference type="SAM" id="MobiDB-lite"/>
    </source>
</evidence>
<protein>
    <recommendedName>
        <fullName evidence="5">AAA+ ATPase domain-containing protein</fullName>
    </recommendedName>
</protein>
<feature type="compositionally biased region" description="Basic and acidic residues" evidence="4">
    <location>
        <begin position="1"/>
        <end position="12"/>
    </location>
</feature>
<dbReference type="PANTHER" id="PTHR23073">
    <property type="entry name" value="26S PROTEASOME REGULATORY SUBUNIT"/>
    <property type="match status" value="1"/>
</dbReference>
<dbReference type="InterPro" id="IPR003959">
    <property type="entry name" value="ATPase_AAA_core"/>
</dbReference>
<evidence type="ECO:0000256" key="3">
    <source>
        <dbReference type="ARBA" id="ARBA00022840"/>
    </source>
</evidence>
<proteinExistence type="inferred from homology"/>
<organism evidence="6 7">
    <name type="scientific">Prosthecobacter algae</name>
    <dbReference type="NCBI Taxonomy" id="1144682"/>
    <lineage>
        <taxon>Bacteria</taxon>
        <taxon>Pseudomonadati</taxon>
        <taxon>Verrucomicrobiota</taxon>
        <taxon>Verrucomicrobiia</taxon>
        <taxon>Verrucomicrobiales</taxon>
        <taxon>Verrucomicrobiaceae</taxon>
        <taxon>Prosthecobacter</taxon>
    </lineage>
</organism>
<evidence type="ECO:0000313" key="6">
    <source>
        <dbReference type="EMBL" id="GAA5146260.1"/>
    </source>
</evidence>
<reference evidence="7" key="1">
    <citation type="journal article" date="2019" name="Int. J. Syst. Evol. Microbiol.">
        <title>The Global Catalogue of Microorganisms (GCM) 10K type strain sequencing project: providing services to taxonomists for standard genome sequencing and annotation.</title>
        <authorList>
            <consortium name="The Broad Institute Genomics Platform"/>
            <consortium name="The Broad Institute Genome Sequencing Center for Infectious Disease"/>
            <person name="Wu L."/>
            <person name="Ma J."/>
        </authorList>
    </citation>
    <scope>NUCLEOTIDE SEQUENCE [LARGE SCALE GENOMIC DNA]</scope>
    <source>
        <strain evidence="7">JCM 18053</strain>
    </source>
</reference>
<dbReference type="Gene3D" id="3.40.50.300">
    <property type="entry name" value="P-loop containing nucleotide triphosphate hydrolases"/>
    <property type="match status" value="1"/>
</dbReference>
<dbReference type="CDD" id="cd19481">
    <property type="entry name" value="RecA-like_protease"/>
    <property type="match status" value="1"/>
</dbReference>
<comment type="similarity">
    <text evidence="1">Belongs to the AAA ATPase family.</text>
</comment>
<keyword evidence="2" id="KW-0547">Nucleotide-binding</keyword>
<dbReference type="EMBL" id="BAABIA010000009">
    <property type="protein sequence ID" value="GAA5146260.1"/>
    <property type="molecule type" value="Genomic_DNA"/>
</dbReference>
<comment type="caution">
    <text evidence="6">The sequence shown here is derived from an EMBL/GenBank/DDBJ whole genome shotgun (WGS) entry which is preliminary data.</text>
</comment>
<dbReference type="InterPro" id="IPR050221">
    <property type="entry name" value="26S_Proteasome_ATPase"/>
</dbReference>
<sequence length="324" mass="36065">MPTHPLSDHPAEVELPPDAATTDDHRNPRRRRRDAEEAAPDLGIIIQPEPRHCLDKLILHPEVKTDILAGLRALETRSDLDRIWNLSSIQPQQGRCILNFYGPPGTGKTRAALGIAHRLGNPLYQVDYSAVISKYLGDTAKHIKAAFDAARDHNAVLFFDEADSLLSKRVSTGESCATSINQNRNCLMQELDRFDGVVIVTTNLFENYDPALLRRIQRHIKFRVPDASMRGELFALHLPNPERVQADYAVLTELSRGLSGGDILNICLNAIYAGSTDPNPERWRVTQEMLEREIAKAKKAKAEHAGEKGKSRRRIGFCAGSAPS</sequence>
<feature type="domain" description="AAA+ ATPase" evidence="5">
    <location>
        <begin position="93"/>
        <end position="226"/>
    </location>
</feature>
<keyword evidence="7" id="KW-1185">Reference proteome</keyword>
<dbReference type="InterPro" id="IPR027417">
    <property type="entry name" value="P-loop_NTPase"/>
</dbReference>
<feature type="region of interest" description="Disordered" evidence="4">
    <location>
        <begin position="1"/>
        <end position="39"/>
    </location>
</feature>
<keyword evidence="3" id="KW-0067">ATP-binding</keyword>
<evidence type="ECO:0000313" key="7">
    <source>
        <dbReference type="Proteomes" id="UP001499852"/>
    </source>
</evidence>
<gene>
    <name evidence="6" type="ORF">GCM10023213_39000</name>
</gene>